<dbReference type="PANTHER" id="PTHR43400">
    <property type="entry name" value="FUMARATE REDUCTASE"/>
    <property type="match status" value="1"/>
</dbReference>
<evidence type="ECO:0000256" key="1">
    <source>
        <dbReference type="ARBA" id="ARBA00001974"/>
    </source>
</evidence>
<dbReference type="InterPro" id="IPR036188">
    <property type="entry name" value="FAD/NAD-bd_sf"/>
</dbReference>
<dbReference type="GO" id="GO:0033765">
    <property type="term" value="F:steroid dehydrogenase activity, acting on the CH-CH group of donors"/>
    <property type="evidence" value="ECO:0007669"/>
    <property type="project" value="UniProtKB-ARBA"/>
</dbReference>
<dbReference type="Gene3D" id="3.50.50.60">
    <property type="entry name" value="FAD/NAD(P)-binding domain"/>
    <property type="match status" value="2"/>
</dbReference>
<dbReference type="EMBL" id="QIBX01000001">
    <property type="protein sequence ID" value="RNL41845.1"/>
    <property type="molecule type" value="Genomic_DNA"/>
</dbReference>
<evidence type="ECO:0000313" key="6">
    <source>
        <dbReference type="EMBL" id="RNL41845.1"/>
    </source>
</evidence>
<reference evidence="7" key="1">
    <citation type="submission" date="2018-05" db="EMBL/GenBank/DDBJ databases">
        <title>Genome Sequencing of selected type strains of the family Eggerthellaceae.</title>
        <authorList>
            <person name="Danylec N."/>
            <person name="Stoll D.A."/>
            <person name="Doetsch A."/>
            <person name="Huch M."/>
        </authorList>
    </citation>
    <scope>NUCLEOTIDE SEQUENCE [LARGE SCALE GENOMIC DNA]</scope>
    <source>
        <strain evidence="7">DSM 24851</strain>
    </source>
</reference>
<feature type="domain" description="FAD-dependent oxidoreductase 2 FAD-binding" evidence="5">
    <location>
        <begin position="87"/>
        <end position="549"/>
    </location>
</feature>
<dbReference type="InterPro" id="IPR003953">
    <property type="entry name" value="FAD-dep_OxRdtase_2_FAD-bd"/>
</dbReference>
<dbReference type="PANTHER" id="PTHR43400:SF10">
    <property type="entry name" value="3-OXOSTEROID 1-DEHYDROGENASE"/>
    <property type="match status" value="1"/>
</dbReference>
<dbReference type="Gene3D" id="3.90.700.10">
    <property type="entry name" value="Succinate dehydrogenase/fumarate reductase flavoprotein, catalytic domain"/>
    <property type="match status" value="1"/>
</dbReference>
<evidence type="ECO:0000256" key="2">
    <source>
        <dbReference type="ARBA" id="ARBA00022630"/>
    </source>
</evidence>
<evidence type="ECO:0000256" key="4">
    <source>
        <dbReference type="ARBA" id="ARBA00023002"/>
    </source>
</evidence>
<name>A0A3N0B401_9ACTN</name>
<keyword evidence="4" id="KW-0560">Oxidoreductase</keyword>
<dbReference type="AlphaFoldDB" id="A0A3N0B401"/>
<evidence type="ECO:0000313" key="7">
    <source>
        <dbReference type="Proteomes" id="UP000269591"/>
    </source>
</evidence>
<proteinExistence type="predicted"/>
<keyword evidence="7" id="KW-1185">Reference proteome</keyword>
<sequence>MRCSFMHTEEGVDVDMQRGMSRRNFFKLGGAAALGAAGTAALTGCSPQQASDGVDAAEATQSQNGWSWETAPEPIDDSAIVETVEKDFIVVGAGLAGVSTACSIAENGGEVVVIEKNATYSWRGAHYGSINNRRWREQGVEVDPTDVTRDWIAQCNSRCNERLVWTFLNRSGEALDWLSDKVEAHGGVVDLLGCCYQNPTYKNITDPLFILKVRFFHQTRRAAPTNEEIGNFEMAIYSLYNDAVDAGAEFSWNAKAAQLVKEDNRVTAVIAETEEGYKKFVGRKGVIMCTGDISGNDEMCEAYSPLMLRCEQTQYVPVGANMGEGQQMGMWIGAKMEETPFSPMIHPQGYLQLSQWFLSVNTLGNRFMNEDTWGQGKSLGVLTTPGNADHAWCIFDSEWQNQIPETLDIGGGMFWVGPDHLYGQEYSPGFNQGQFDTGVENGMVKQGDTFEELADAIAADEPSFDKEVFLAEVERYNELCRAGKDTDFGKREQLLYEIKNPPYYAAKYGPCRMVCPGDMLINTNSQVLGEDDKPIEGLYAVGNCSGGLYAVDYPLVVLGDSHGRCVTFGYLLGRQLMGVE</sequence>
<dbReference type="GO" id="GO:0008202">
    <property type="term" value="P:steroid metabolic process"/>
    <property type="evidence" value="ECO:0007669"/>
    <property type="project" value="UniProtKB-ARBA"/>
</dbReference>
<accession>A0A3N0B401</accession>
<evidence type="ECO:0000256" key="3">
    <source>
        <dbReference type="ARBA" id="ARBA00022827"/>
    </source>
</evidence>
<dbReference type="InterPro" id="IPR027477">
    <property type="entry name" value="Succ_DH/fumarate_Rdtase_cat_sf"/>
</dbReference>
<dbReference type="SUPFAM" id="SSF56425">
    <property type="entry name" value="Succinate dehydrogenase/fumarate reductase flavoprotein, catalytic domain"/>
    <property type="match status" value="1"/>
</dbReference>
<dbReference type="Pfam" id="PF00890">
    <property type="entry name" value="FAD_binding_2"/>
    <property type="match status" value="1"/>
</dbReference>
<dbReference type="InterPro" id="IPR050315">
    <property type="entry name" value="FAD-oxidoreductase_2"/>
</dbReference>
<comment type="caution">
    <text evidence="6">The sequence shown here is derived from an EMBL/GenBank/DDBJ whole genome shotgun (WGS) entry which is preliminary data.</text>
</comment>
<protein>
    <submittedName>
        <fullName evidence="6">FAD-binding dehydrogenase</fullName>
    </submittedName>
</protein>
<dbReference type="InterPro" id="IPR006311">
    <property type="entry name" value="TAT_signal"/>
</dbReference>
<dbReference type="SUPFAM" id="SSF51905">
    <property type="entry name" value="FAD/NAD(P)-binding domain"/>
    <property type="match status" value="1"/>
</dbReference>
<gene>
    <name evidence="6" type="ORF">DMP06_00040</name>
</gene>
<comment type="cofactor">
    <cofactor evidence="1">
        <name>FAD</name>
        <dbReference type="ChEBI" id="CHEBI:57692"/>
    </cofactor>
</comment>
<organism evidence="6 7">
    <name type="scientific">Slackia equolifaciens</name>
    <dbReference type="NCBI Taxonomy" id="498718"/>
    <lineage>
        <taxon>Bacteria</taxon>
        <taxon>Bacillati</taxon>
        <taxon>Actinomycetota</taxon>
        <taxon>Coriobacteriia</taxon>
        <taxon>Eggerthellales</taxon>
        <taxon>Eggerthellaceae</taxon>
        <taxon>Slackia</taxon>
    </lineage>
</organism>
<dbReference type="Proteomes" id="UP000269591">
    <property type="component" value="Unassembled WGS sequence"/>
</dbReference>
<keyword evidence="2" id="KW-0285">Flavoprotein</keyword>
<keyword evidence="3" id="KW-0274">FAD</keyword>
<evidence type="ECO:0000259" key="5">
    <source>
        <dbReference type="Pfam" id="PF00890"/>
    </source>
</evidence>
<dbReference type="PROSITE" id="PS51318">
    <property type="entry name" value="TAT"/>
    <property type="match status" value="1"/>
</dbReference>